<protein>
    <submittedName>
        <fullName evidence="3">Phosphatase PAP2 family protein</fullName>
    </submittedName>
</protein>
<dbReference type="AlphaFoldDB" id="A0A934HK07"/>
<dbReference type="SUPFAM" id="SSF48317">
    <property type="entry name" value="Acid phosphatase/Vanadium-dependent haloperoxidase"/>
    <property type="match status" value="1"/>
</dbReference>
<proteinExistence type="predicted"/>
<sequence length="239" mass="25938">MPLPTIVTDMFRRVETLTLIAILFVVGAIWAFAVLAGRVVNGDPYAFDTAILLALRQPEDLSNSIGGPKIAEMMRDFTGLGSAPVLTLIAFAVLVFLILRRQPATALFLAVAIVGGQALGHLAKSSFARPRPDIVPHFVDAVSASFPSGHSMMAAVTYLTLGVMLARTERKFRMRAFYISLAVVLSFLVGISRLFLGVHWPTDVLAGWTLGAAWALGVWLVARMMARHGQIETSFRADQ</sequence>
<evidence type="ECO:0000259" key="2">
    <source>
        <dbReference type="SMART" id="SM00014"/>
    </source>
</evidence>
<evidence type="ECO:0000313" key="4">
    <source>
        <dbReference type="Proteomes" id="UP000613255"/>
    </source>
</evidence>
<dbReference type="SMART" id="SM00014">
    <property type="entry name" value="acidPPc"/>
    <property type="match status" value="1"/>
</dbReference>
<dbReference type="RefSeq" id="WP_198685628.1">
    <property type="nucleotide sequence ID" value="NZ_JAEIJD010000004.1"/>
</dbReference>
<name>A0A934HK07_9RHOB</name>
<feature type="transmembrane region" description="Helical" evidence="1">
    <location>
        <begin position="177"/>
        <end position="198"/>
    </location>
</feature>
<feature type="transmembrane region" description="Helical" evidence="1">
    <location>
        <begin position="106"/>
        <end position="124"/>
    </location>
</feature>
<accession>A0A934HK07</accession>
<keyword evidence="1" id="KW-1133">Transmembrane helix</keyword>
<feature type="transmembrane region" description="Helical" evidence="1">
    <location>
        <begin position="16"/>
        <end position="36"/>
    </location>
</feature>
<evidence type="ECO:0000256" key="1">
    <source>
        <dbReference type="SAM" id="Phobius"/>
    </source>
</evidence>
<comment type="caution">
    <text evidence="3">The sequence shown here is derived from an EMBL/GenBank/DDBJ whole genome shotgun (WGS) entry which is preliminary data.</text>
</comment>
<feature type="transmembrane region" description="Helical" evidence="1">
    <location>
        <begin position="77"/>
        <end position="99"/>
    </location>
</feature>
<dbReference type="PANTHER" id="PTHR14969:SF13">
    <property type="entry name" value="AT30094P"/>
    <property type="match status" value="1"/>
</dbReference>
<keyword evidence="1" id="KW-0472">Membrane</keyword>
<feature type="transmembrane region" description="Helical" evidence="1">
    <location>
        <begin position="144"/>
        <end position="165"/>
    </location>
</feature>
<dbReference type="PANTHER" id="PTHR14969">
    <property type="entry name" value="SPHINGOSINE-1-PHOSPHATE PHOSPHOHYDROLASE"/>
    <property type="match status" value="1"/>
</dbReference>
<gene>
    <name evidence="3" type="ORF">JAO82_06840</name>
</gene>
<dbReference type="EMBL" id="JAEIJD010000004">
    <property type="protein sequence ID" value="MBI6629599.1"/>
    <property type="molecule type" value="Genomic_DNA"/>
</dbReference>
<dbReference type="InterPro" id="IPR000326">
    <property type="entry name" value="PAP2/HPO"/>
</dbReference>
<feature type="domain" description="Phosphatidic acid phosphatase type 2/haloperoxidase" evidence="2">
    <location>
        <begin position="105"/>
        <end position="219"/>
    </location>
</feature>
<dbReference type="InterPro" id="IPR036938">
    <property type="entry name" value="PAP2/HPO_sf"/>
</dbReference>
<dbReference type="Gene3D" id="1.20.144.10">
    <property type="entry name" value="Phosphatidic acid phosphatase type 2/haloperoxidase"/>
    <property type="match status" value="2"/>
</dbReference>
<dbReference type="Pfam" id="PF01569">
    <property type="entry name" value="PAP2"/>
    <property type="match status" value="1"/>
</dbReference>
<keyword evidence="4" id="KW-1185">Reference proteome</keyword>
<organism evidence="3 4">
    <name type="scientific">Pontibaca salina</name>
    <dbReference type="NCBI Taxonomy" id="2795731"/>
    <lineage>
        <taxon>Bacteria</taxon>
        <taxon>Pseudomonadati</taxon>
        <taxon>Pseudomonadota</taxon>
        <taxon>Alphaproteobacteria</taxon>
        <taxon>Rhodobacterales</taxon>
        <taxon>Roseobacteraceae</taxon>
        <taxon>Pontibaca</taxon>
    </lineage>
</organism>
<reference evidence="3" key="1">
    <citation type="submission" date="2020-12" db="EMBL/GenBank/DDBJ databases">
        <title>Pontibaca salina gen. nov., sp. nov., isolated from marine sediment.</title>
        <authorList>
            <person name="Bo J."/>
            <person name="Wang S."/>
            <person name="Song X."/>
            <person name="Du Z."/>
        </authorList>
    </citation>
    <scope>NUCLEOTIDE SEQUENCE</scope>
    <source>
        <strain evidence="3">S1109L</strain>
    </source>
</reference>
<dbReference type="Proteomes" id="UP000613255">
    <property type="component" value="Unassembled WGS sequence"/>
</dbReference>
<feature type="transmembrane region" description="Helical" evidence="1">
    <location>
        <begin position="204"/>
        <end position="222"/>
    </location>
</feature>
<dbReference type="CDD" id="cd03392">
    <property type="entry name" value="PAP2_like_2"/>
    <property type="match status" value="1"/>
</dbReference>
<keyword evidence="1" id="KW-0812">Transmembrane</keyword>
<evidence type="ECO:0000313" key="3">
    <source>
        <dbReference type="EMBL" id="MBI6629599.1"/>
    </source>
</evidence>